<dbReference type="InterPro" id="IPR050678">
    <property type="entry name" value="DNA_Partitioning_ATPase"/>
</dbReference>
<dbReference type="Proteomes" id="UP000218160">
    <property type="component" value="Plasmid pCC2"/>
</dbReference>
<keyword evidence="2" id="KW-0614">Plasmid</keyword>
<dbReference type="PANTHER" id="PTHR13696:SF96">
    <property type="entry name" value="COBQ_COBB_MIND_PARA NUCLEOTIDE BINDING DOMAIN-CONTAINING PROTEIN"/>
    <property type="match status" value="1"/>
</dbReference>
<proteinExistence type="predicted"/>
<dbReference type="KEGG" id="elux:BTN50_1763"/>
<dbReference type="Pfam" id="PF01656">
    <property type="entry name" value="CbiA"/>
    <property type="match status" value="1"/>
</dbReference>
<reference evidence="3" key="1">
    <citation type="submission" date="2017-04" db="EMBL/GenBank/DDBJ databases">
        <title>Genome evolution of the luminous symbionts of deep sea anglerfish.</title>
        <authorList>
            <person name="Hendry T.A."/>
        </authorList>
    </citation>
    <scope>NUCLEOTIDE SEQUENCE [LARGE SCALE GENOMIC DNA]</scope>
    <source>
        <plasmid evidence="3">pcc2</plasmid>
    </source>
</reference>
<sequence>MIKIAILSQKGGAGKTTLGLNNAIAAEMNGKQTAIIDLDPQSSMVQWGDSREAKTPPVVTTQAQRLQNVLDTCAENDGDFIVIDTAPHAEQTALAAARAADMVLIPCRPSIVDLRAVSMTIEICQLAKTPCHVVLNQTPARGMLTEEAEAAIKGLGVNLAPVQVG</sequence>
<dbReference type="AlphaFoldDB" id="A0A291BB33"/>
<gene>
    <name evidence="2" type="ORF">BTN50_1763</name>
</gene>
<dbReference type="PANTHER" id="PTHR13696">
    <property type="entry name" value="P-LOOP CONTAINING NUCLEOSIDE TRIPHOSPHATE HYDROLASE"/>
    <property type="match status" value="1"/>
</dbReference>
<feature type="domain" description="CobQ/CobB/MinD/ParA nucleotide binding" evidence="1">
    <location>
        <begin position="4"/>
        <end position="92"/>
    </location>
</feature>
<name>A0A291BB33_9GAMM</name>
<protein>
    <submittedName>
        <fullName evidence="2">Chromosome (Plasmid) partitioning protein ParA</fullName>
    </submittedName>
</protein>
<dbReference type="RefSeq" id="WP_096619668.1">
    <property type="nucleotide sequence ID" value="NZ_CP020662.1"/>
</dbReference>
<evidence type="ECO:0000313" key="2">
    <source>
        <dbReference type="EMBL" id="ATF10194.1"/>
    </source>
</evidence>
<organism evidence="2 3">
    <name type="scientific">Candidatus Enterovibrio altilux</name>
    <dbReference type="NCBI Taxonomy" id="1927128"/>
    <lineage>
        <taxon>Bacteria</taxon>
        <taxon>Pseudomonadati</taxon>
        <taxon>Pseudomonadota</taxon>
        <taxon>Gammaproteobacteria</taxon>
        <taxon>Vibrionales</taxon>
        <taxon>Vibrionaceae</taxon>
        <taxon>Enterovibrio</taxon>
    </lineage>
</organism>
<dbReference type="InterPro" id="IPR002586">
    <property type="entry name" value="CobQ/CobB/MinD/ParA_Nub-bd_dom"/>
</dbReference>
<dbReference type="CDD" id="cd02042">
    <property type="entry name" value="ParAB_family"/>
    <property type="match status" value="1"/>
</dbReference>
<dbReference type="SUPFAM" id="SSF52540">
    <property type="entry name" value="P-loop containing nucleoside triphosphate hydrolases"/>
    <property type="match status" value="1"/>
</dbReference>
<evidence type="ECO:0000313" key="3">
    <source>
        <dbReference type="Proteomes" id="UP000218160"/>
    </source>
</evidence>
<geneLocation type="plasmid" evidence="3">
    <name>pcc2</name>
</geneLocation>
<evidence type="ECO:0000259" key="1">
    <source>
        <dbReference type="Pfam" id="PF01656"/>
    </source>
</evidence>
<dbReference type="Gene3D" id="3.40.50.300">
    <property type="entry name" value="P-loop containing nucleotide triphosphate hydrolases"/>
    <property type="match status" value="1"/>
</dbReference>
<dbReference type="InterPro" id="IPR027417">
    <property type="entry name" value="P-loop_NTPase"/>
</dbReference>
<dbReference type="EMBL" id="CP020662">
    <property type="protein sequence ID" value="ATF10194.1"/>
    <property type="molecule type" value="Genomic_DNA"/>
</dbReference>
<accession>A0A291BB33</accession>
<keyword evidence="3" id="KW-1185">Reference proteome</keyword>
<dbReference type="OrthoDB" id="69313at2"/>